<dbReference type="Proteomes" id="UP001189624">
    <property type="component" value="Chromosome 1"/>
</dbReference>
<dbReference type="AlphaFoldDB" id="A0AA86RLD4"/>
<reference evidence="1" key="1">
    <citation type="submission" date="2023-10" db="EMBL/GenBank/DDBJ databases">
        <authorList>
            <person name="Domelevo Entfellner J.-B."/>
        </authorList>
    </citation>
    <scope>NUCLEOTIDE SEQUENCE</scope>
</reference>
<evidence type="ECO:0000313" key="1">
    <source>
        <dbReference type="EMBL" id="CAJ1797266.1"/>
    </source>
</evidence>
<sequence>MAEENTSLENHLPQMVVSRCWHASIPKVSARLISGKNRIIKDVIDDNTVLYVSSLAVIKLGC</sequence>
<protein>
    <submittedName>
        <fullName evidence="1">Uncharacterized protein</fullName>
    </submittedName>
</protein>
<name>A0AA86RLD4_9FABA</name>
<accession>A0AA86RLD4</accession>
<keyword evidence="2" id="KW-1185">Reference proteome</keyword>
<gene>
    <name evidence="1" type="ORF">AYBTSS11_LOCUS538</name>
</gene>
<proteinExistence type="predicted"/>
<dbReference type="EMBL" id="OY731398">
    <property type="protein sequence ID" value="CAJ1797266.1"/>
    <property type="molecule type" value="Genomic_DNA"/>
</dbReference>
<evidence type="ECO:0000313" key="2">
    <source>
        <dbReference type="Proteomes" id="UP001189624"/>
    </source>
</evidence>
<dbReference type="Gramene" id="rna-AYBTSS11_LOCUS538">
    <property type="protein sequence ID" value="CAJ1797266.1"/>
    <property type="gene ID" value="gene-AYBTSS11_LOCUS538"/>
</dbReference>
<organism evidence="1 2">
    <name type="scientific">Sphenostylis stenocarpa</name>
    <dbReference type="NCBI Taxonomy" id="92480"/>
    <lineage>
        <taxon>Eukaryota</taxon>
        <taxon>Viridiplantae</taxon>
        <taxon>Streptophyta</taxon>
        <taxon>Embryophyta</taxon>
        <taxon>Tracheophyta</taxon>
        <taxon>Spermatophyta</taxon>
        <taxon>Magnoliopsida</taxon>
        <taxon>eudicotyledons</taxon>
        <taxon>Gunneridae</taxon>
        <taxon>Pentapetalae</taxon>
        <taxon>rosids</taxon>
        <taxon>fabids</taxon>
        <taxon>Fabales</taxon>
        <taxon>Fabaceae</taxon>
        <taxon>Papilionoideae</taxon>
        <taxon>50 kb inversion clade</taxon>
        <taxon>NPAAA clade</taxon>
        <taxon>indigoferoid/millettioid clade</taxon>
        <taxon>Phaseoleae</taxon>
        <taxon>Sphenostylis</taxon>
    </lineage>
</organism>